<evidence type="ECO:0000313" key="1">
    <source>
        <dbReference type="EMBL" id="CAB4932390.1"/>
    </source>
</evidence>
<gene>
    <name evidence="1" type="ORF">UFOPK3472_04165</name>
</gene>
<name>A0A6J7ING2_9ZZZZ</name>
<accession>A0A6J7ING2</accession>
<sequence length="187" mass="19112">MGDSAGFAEPGAFAPGAFAPGALARPFIFRPLPEAVAGGVAPSAAASTSDTRPFSSAAALSSVATASAFGVSTGSSAGTTFGLARGITLTFSPSCFGSRRVMELSSICETSMTSTFSLVPPSWLAVTPSFSMTRQNGQPVAIFDGAAPFEPRVSSASSTRSMLMRLPIFSSIHMRAPPAPQHMERSP</sequence>
<dbReference type="AlphaFoldDB" id="A0A6J7ING2"/>
<proteinExistence type="predicted"/>
<dbReference type="EMBL" id="CAFBLX010000492">
    <property type="protein sequence ID" value="CAB4932390.1"/>
    <property type="molecule type" value="Genomic_DNA"/>
</dbReference>
<protein>
    <submittedName>
        <fullName evidence="1">Unannotated protein</fullName>
    </submittedName>
</protein>
<reference evidence="1" key="1">
    <citation type="submission" date="2020-05" db="EMBL/GenBank/DDBJ databases">
        <authorList>
            <person name="Chiriac C."/>
            <person name="Salcher M."/>
            <person name="Ghai R."/>
            <person name="Kavagutti S V."/>
        </authorList>
    </citation>
    <scope>NUCLEOTIDE SEQUENCE</scope>
</reference>
<organism evidence="1">
    <name type="scientific">freshwater metagenome</name>
    <dbReference type="NCBI Taxonomy" id="449393"/>
    <lineage>
        <taxon>unclassified sequences</taxon>
        <taxon>metagenomes</taxon>
        <taxon>ecological metagenomes</taxon>
    </lineage>
</organism>